<organism evidence="1 3">
    <name type="scientific">Elysia crispata</name>
    <name type="common">lettuce slug</name>
    <dbReference type="NCBI Taxonomy" id="231223"/>
    <lineage>
        <taxon>Eukaryota</taxon>
        <taxon>Metazoa</taxon>
        <taxon>Spiralia</taxon>
        <taxon>Lophotrochozoa</taxon>
        <taxon>Mollusca</taxon>
        <taxon>Gastropoda</taxon>
        <taxon>Heterobranchia</taxon>
        <taxon>Euthyneura</taxon>
        <taxon>Panpulmonata</taxon>
        <taxon>Sacoglossa</taxon>
        <taxon>Placobranchoidea</taxon>
        <taxon>Plakobranchidae</taxon>
        <taxon>Elysia</taxon>
    </lineage>
</organism>
<evidence type="ECO:0000313" key="1">
    <source>
        <dbReference type="EMBL" id="KAK3734749.1"/>
    </source>
</evidence>
<dbReference type="Proteomes" id="UP001283361">
    <property type="component" value="Unassembled WGS sequence"/>
</dbReference>
<protein>
    <submittedName>
        <fullName evidence="1">Uncharacterized protein</fullName>
    </submittedName>
</protein>
<comment type="caution">
    <text evidence="1">The sequence shown here is derived from an EMBL/GenBank/DDBJ whole genome shotgun (WGS) entry which is preliminary data.</text>
</comment>
<sequence>MGLLFSFSQLFSVSLFHSDDCHRWACSSHSPSYSLCPSFTLMTVTDGPALLILPAILCLFSVSLFHSDDCHRWACSSHSPSYSLCPSFTLMTVTDGPALLILPAILCVPLSL</sequence>
<evidence type="ECO:0000313" key="2">
    <source>
        <dbReference type="EMBL" id="KAK3734750.1"/>
    </source>
</evidence>
<dbReference type="EMBL" id="JAWDGP010006836">
    <property type="protein sequence ID" value="KAK3734751.1"/>
    <property type="molecule type" value="Genomic_DNA"/>
</dbReference>
<proteinExistence type="predicted"/>
<name>A0AAE0Y6I4_9GAST</name>
<evidence type="ECO:0000313" key="3">
    <source>
        <dbReference type="Proteomes" id="UP001283361"/>
    </source>
</evidence>
<gene>
    <name evidence="1" type="ORF">RRG08_059927</name>
    <name evidence="2" type="ORF">RRG08_059928</name>
</gene>
<dbReference type="AlphaFoldDB" id="A0AAE0Y6I4"/>
<keyword evidence="3" id="KW-1185">Reference proteome</keyword>
<reference evidence="1" key="1">
    <citation type="journal article" date="2023" name="G3 (Bethesda)">
        <title>A reference genome for the long-term kleptoplast-retaining sea slug Elysia crispata morphotype clarki.</title>
        <authorList>
            <person name="Eastman K.E."/>
            <person name="Pendleton A.L."/>
            <person name="Shaikh M.A."/>
            <person name="Suttiyut T."/>
            <person name="Ogas R."/>
            <person name="Tomko P."/>
            <person name="Gavelis G."/>
            <person name="Widhalm J.R."/>
            <person name="Wisecaver J.H."/>
        </authorList>
    </citation>
    <scope>NUCLEOTIDE SEQUENCE</scope>
    <source>
        <strain evidence="1">ECLA1</strain>
    </source>
</reference>
<dbReference type="EMBL" id="JAWDGP010006836">
    <property type="protein sequence ID" value="KAK3734749.1"/>
    <property type="molecule type" value="Genomic_DNA"/>
</dbReference>
<dbReference type="EMBL" id="JAWDGP010006836">
    <property type="protein sequence ID" value="KAK3734750.1"/>
    <property type="molecule type" value="Genomic_DNA"/>
</dbReference>
<accession>A0AAE0Y6I4</accession>